<feature type="region of interest" description="Disordered" evidence="12">
    <location>
        <begin position="506"/>
        <end position="573"/>
    </location>
</feature>
<comment type="similarity">
    <text evidence="8 11">Belongs to the DEAD box helicase family.</text>
</comment>
<dbReference type="InterPro" id="IPR027417">
    <property type="entry name" value="P-loop_NTPase"/>
</dbReference>
<dbReference type="KEGG" id="parq:DSM112329_05089"/>
<dbReference type="Pfam" id="PF03880">
    <property type="entry name" value="DbpA"/>
    <property type="match status" value="1"/>
</dbReference>
<sequence length="652" mass="68994">MTDSPVPPPAAAAHEEPLETPTPAATDSTPEPAAAAPIPDAEPAAAAPTPDAAPAAAPEPTPDPDPDAVPDPEGTTFADLELRPELMQALTALGYEEPTPIQREAIPPVIAGRDLLGQAATGTGKTAAFALPILHRMGAVARDARGKHPAALVLVPTRELAIQVSEAIHKYGMPLGARVLPIYGGQPMQRQLKVLNAGVDVIVATPGRALDHINRGSLRLENLDMVVLDEADEMLDMGFAEDLESILDATPDGRQTVLFSATMPGRIGKLARKHLKDPITIQIERERTASGEEPQVRQNAFIVSRFHKPAALGRILDVEAPTAAIVFCRTRDQVDQLTDTLNGRGHRAEALHGGMTQEQRDKVMGRLRSGTAELLVATDVAARGLDIDTLTHVVNYDVPAAAEAYVHRIGRVGRAGREGVAITLAEPREHRMLKTIERVTKQKISVEKIPTIADLHARRLEATRAALHELLVEDDLDGARVVVETLTDEFDLMQVALAAVKLAHDGLGGGEPEDEDEIPQPTIRPEHSGPGAGPPGRGGPKGKWDKKGGAGGTGSPGPGGPGRPGGKKHATDGRPMTRIFIGAGRMGHIRPADLVGAITGESHITGRDIGAIQISDKFSLVEVPTPDADQVIAALKAGTIKGKKTTVRREKF</sequence>
<dbReference type="EMBL" id="CP114014">
    <property type="protein sequence ID" value="XAY08191.1"/>
    <property type="molecule type" value="Genomic_DNA"/>
</dbReference>
<dbReference type="GO" id="GO:0009409">
    <property type="term" value="P:response to cold"/>
    <property type="evidence" value="ECO:0007669"/>
    <property type="project" value="TreeGrafter"/>
</dbReference>
<dbReference type="InterPro" id="IPR014014">
    <property type="entry name" value="RNA_helicase_DEAD_Q_motif"/>
</dbReference>
<evidence type="ECO:0000259" key="15">
    <source>
        <dbReference type="PROSITE" id="PS51195"/>
    </source>
</evidence>
<evidence type="ECO:0000256" key="10">
    <source>
        <dbReference type="PROSITE-ProRule" id="PRU00552"/>
    </source>
</evidence>
<evidence type="ECO:0000256" key="8">
    <source>
        <dbReference type="ARBA" id="ARBA00038437"/>
    </source>
</evidence>
<evidence type="ECO:0000256" key="6">
    <source>
        <dbReference type="ARBA" id="ARBA00022840"/>
    </source>
</evidence>
<keyword evidence="5 11" id="KW-0347">Helicase</keyword>
<feature type="domain" description="Helicase C-terminal" evidence="14">
    <location>
        <begin position="311"/>
        <end position="456"/>
    </location>
</feature>
<dbReference type="InterPro" id="IPR014001">
    <property type="entry name" value="Helicase_ATP-bd"/>
</dbReference>
<dbReference type="CDD" id="cd00268">
    <property type="entry name" value="DEADc"/>
    <property type="match status" value="1"/>
</dbReference>
<evidence type="ECO:0000256" key="1">
    <source>
        <dbReference type="ARBA" id="ARBA00012552"/>
    </source>
</evidence>
<feature type="region of interest" description="Disordered" evidence="12">
    <location>
        <begin position="1"/>
        <end position="76"/>
    </location>
</feature>
<dbReference type="InterPro" id="IPR001650">
    <property type="entry name" value="Helicase_C-like"/>
</dbReference>
<dbReference type="GO" id="GO:0005524">
    <property type="term" value="F:ATP binding"/>
    <property type="evidence" value="ECO:0007669"/>
    <property type="project" value="UniProtKB-KW"/>
</dbReference>
<keyword evidence="3 11" id="KW-0547">Nucleotide-binding</keyword>
<dbReference type="GO" id="GO:0033592">
    <property type="term" value="F:RNA strand annealing activity"/>
    <property type="evidence" value="ECO:0007669"/>
    <property type="project" value="TreeGrafter"/>
</dbReference>
<dbReference type="CDD" id="cd18787">
    <property type="entry name" value="SF2_C_DEAD"/>
    <property type="match status" value="1"/>
</dbReference>
<dbReference type="GO" id="GO:0003724">
    <property type="term" value="F:RNA helicase activity"/>
    <property type="evidence" value="ECO:0007669"/>
    <property type="project" value="UniProtKB-EC"/>
</dbReference>
<reference evidence="16" key="1">
    <citation type="submission" date="2022-12" db="EMBL/GenBank/DDBJ databases">
        <title>Paraconexibacter alkalitolerans sp. nov. and Baekduia alba sp. nov., isolated from soil and emended description of the genera Paraconexibacter (Chun et al., 2020) and Baekduia (An et al., 2020).</title>
        <authorList>
            <person name="Vieira S."/>
            <person name="Huber K.J."/>
            <person name="Geppert A."/>
            <person name="Wolf J."/>
            <person name="Neumann-Schaal M."/>
            <person name="Muesken M."/>
            <person name="Overmann J."/>
        </authorList>
    </citation>
    <scope>NUCLEOTIDE SEQUENCE</scope>
    <source>
        <strain evidence="16">AEG42_29</strain>
    </source>
</reference>
<keyword evidence="7" id="KW-0346">Stress response</keyword>
<evidence type="ECO:0000256" key="4">
    <source>
        <dbReference type="ARBA" id="ARBA00022801"/>
    </source>
</evidence>
<dbReference type="FunFam" id="3.40.50.300:FF:000108">
    <property type="entry name" value="ATP-dependent RNA helicase RhlE"/>
    <property type="match status" value="1"/>
</dbReference>
<proteinExistence type="inferred from homology"/>
<keyword evidence="4 11" id="KW-0378">Hydrolase</keyword>
<dbReference type="EC" id="3.6.4.13" evidence="1"/>
<keyword evidence="2" id="KW-0963">Cytoplasm</keyword>
<keyword evidence="6 11" id="KW-0067">ATP-binding</keyword>
<evidence type="ECO:0000256" key="2">
    <source>
        <dbReference type="ARBA" id="ARBA00022490"/>
    </source>
</evidence>
<evidence type="ECO:0000256" key="9">
    <source>
        <dbReference type="ARBA" id="ARBA00047984"/>
    </source>
</evidence>
<dbReference type="InterPro" id="IPR000629">
    <property type="entry name" value="RNA-helicase_DEAD-box_CS"/>
</dbReference>
<dbReference type="Gene3D" id="3.30.70.330">
    <property type="match status" value="1"/>
</dbReference>
<dbReference type="GO" id="GO:0005829">
    <property type="term" value="C:cytosol"/>
    <property type="evidence" value="ECO:0007669"/>
    <property type="project" value="TreeGrafter"/>
</dbReference>
<protein>
    <recommendedName>
        <fullName evidence="1">RNA helicase</fullName>
        <ecNumber evidence="1">3.6.4.13</ecNumber>
    </recommendedName>
</protein>
<feature type="short sequence motif" description="Q motif" evidence="10">
    <location>
        <begin position="75"/>
        <end position="103"/>
    </location>
</feature>
<dbReference type="InterPro" id="IPR044742">
    <property type="entry name" value="DEAD/DEAH_RhlB"/>
</dbReference>
<dbReference type="InterPro" id="IPR050547">
    <property type="entry name" value="DEAD_box_RNA_helicases"/>
</dbReference>
<dbReference type="Pfam" id="PF00271">
    <property type="entry name" value="Helicase_C"/>
    <property type="match status" value="1"/>
</dbReference>
<dbReference type="Pfam" id="PF25399">
    <property type="entry name" value="DeaD_dimer"/>
    <property type="match status" value="1"/>
</dbReference>
<accession>A0AAU7B2V8</accession>
<dbReference type="InterPro" id="IPR012677">
    <property type="entry name" value="Nucleotide-bd_a/b_plait_sf"/>
</dbReference>
<evidence type="ECO:0000313" key="16">
    <source>
        <dbReference type="EMBL" id="XAY08191.1"/>
    </source>
</evidence>
<comment type="catalytic activity">
    <reaction evidence="9">
        <text>ATP + H2O = ADP + phosphate + H(+)</text>
        <dbReference type="Rhea" id="RHEA:13065"/>
        <dbReference type="ChEBI" id="CHEBI:15377"/>
        <dbReference type="ChEBI" id="CHEBI:15378"/>
        <dbReference type="ChEBI" id="CHEBI:30616"/>
        <dbReference type="ChEBI" id="CHEBI:43474"/>
        <dbReference type="ChEBI" id="CHEBI:456216"/>
        <dbReference type="EC" id="3.6.4.13"/>
    </reaction>
</comment>
<evidence type="ECO:0000259" key="14">
    <source>
        <dbReference type="PROSITE" id="PS51194"/>
    </source>
</evidence>
<evidence type="ECO:0000259" key="13">
    <source>
        <dbReference type="PROSITE" id="PS51192"/>
    </source>
</evidence>
<dbReference type="InterPro" id="IPR057325">
    <property type="entry name" value="DeaD_dimer"/>
</dbReference>
<organism evidence="16">
    <name type="scientific">Paraconexibacter sp. AEG42_29</name>
    <dbReference type="NCBI Taxonomy" id="2997339"/>
    <lineage>
        <taxon>Bacteria</taxon>
        <taxon>Bacillati</taxon>
        <taxon>Actinomycetota</taxon>
        <taxon>Thermoleophilia</taxon>
        <taxon>Solirubrobacterales</taxon>
        <taxon>Paraconexibacteraceae</taxon>
        <taxon>Paraconexibacter</taxon>
    </lineage>
</organism>
<dbReference type="SUPFAM" id="SSF52540">
    <property type="entry name" value="P-loop containing nucleoside triphosphate hydrolases"/>
    <property type="match status" value="1"/>
</dbReference>
<dbReference type="PANTHER" id="PTHR47963:SF8">
    <property type="entry name" value="ATP-DEPENDENT RNA HELICASE DEAD"/>
    <property type="match status" value="1"/>
</dbReference>
<dbReference type="SMART" id="SM00490">
    <property type="entry name" value="HELICc"/>
    <property type="match status" value="1"/>
</dbReference>
<dbReference type="PANTHER" id="PTHR47963">
    <property type="entry name" value="DEAD-BOX ATP-DEPENDENT RNA HELICASE 47, MITOCHONDRIAL"/>
    <property type="match status" value="1"/>
</dbReference>
<feature type="compositionally biased region" description="Gly residues" evidence="12">
    <location>
        <begin position="530"/>
        <end position="541"/>
    </location>
</feature>
<feature type="compositionally biased region" description="Gly residues" evidence="12">
    <location>
        <begin position="549"/>
        <end position="564"/>
    </location>
</feature>
<evidence type="ECO:0000256" key="12">
    <source>
        <dbReference type="SAM" id="MobiDB-lite"/>
    </source>
</evidence>
<dbReference type="PROSITE" id="PS00039">
    <property type="entry name" value="DEAD_ATP_HELICASE"/>
    <property type="match status" value="1"/>
</dbReference>
<dbReference type="Pfam" id="PF00270">
    <property type="entry name" value="DEAD"/>
    <property type="match status" value="1"/>
</dbReference>
<dbReference type="CDD" id="cd12252">
    <property type="entry name" value="RRM_DbpA"/>
    <property type="match status" value="1"/>
</dbReference>
<dbReference type="Gene3D" id="3.40.50.300">
    <property type="entry name" value="P-loop containing nucleotide triphosphate hydrolases"/>
    <property type="match status" value="2"/>
</dbReference>
<feature type="compositionally biased region" description="Low complexity" evidence="12">
    <location>
        <begin position="19"/>
        <end position="56"/>
    </location>
</feature>
<evidence type="ECO:0000256" key="5">
    <source>
        <dbReference type="ARBA" id="ARBA00022806"/>
    </source>
</evidence>
<feature type="domain" description="Helicase ATP-binding" evidence="13">
    <location>
        <begin position="106"/>
        <end position="281"/>
    </location>
</feature>
<dbReference type="RefSeq" id="WP_354699374.1">
    <property type="nucleotide sequence ID" value="NZ_CP114014.1"/>
</dbReference>
<gene>
    <name evidence="16" type="ORF">DSM112329_05089</name>
</gene>
<dbReference type="GO" id="GO:0016787">
    <property type="term" value="F:hydrolase activity"/>
    <property type="evidence" value="ECO:0007669"/>
    <property type="project" value="UniProtKB-KW"/>
</dbReference>
<dbReference type="InterPro" id="IPR011545">
    <property type="entry name" value="DEAD/DEAH_box_helicase_dom"/>
</dbReference>
<dbReference type="AlphaFoldDB" id="A0AAU7B2V8"/>
<dbReference type="PROSITE" id="PS51195">
    <property type="entry name" value="Q_MOTIF"/>
    <property type="match status" value="1"/>
</dbReference>
<feature type="compositionally biased region" description="Pro residues" evidence="12">
    <location>
        <begin position="1"/>
        <end position="10"/>
    </location>
</feature>
<evidence type="ECO:0000256" key="11">
    <source>
        <dbReference type="RuleBase" id="RU000492"/>
    </source>
</evidence>
<name>A0AAU7B2V8_9ACTN</name>
<dbReference type="PROSITE" id="PS51194">
    <property type="entry name" value="HELICASE_CTER"/>
    <property type="match status" value="1"/>
</dbReference>
<dbReference type="GO" id="GO:0005840">
    <property type="term" value="C:ribosome"/>
    <property type="evidence" value="ECO:0007669"/>
    <property type="project" value="TreeGrafter"/>
</dbReference>
<evidence type="ECO:0000256" key="7">
    <source>
        <dbReference type="ARBA" id="ARBA00023016"/>
    </source>
</evidence>
<evidence type="ECO:0000256" key="3">
    <source>
        <dbReference type="ARBA" id="ARBA00022741"/>
    </source>
</evidence>
<dbReference type="SMART" id="SM00487">
    <property type="entry name" value="DEXDc"/>
    <property type="match status" value="1"/>
</dbReference>
<feature type="domain" description="DEAD-box RNA helicase Q" evidence="15">
    <location>
        <begin position="75"/>
        <end position="103"/>
    </location>
</feature>
<dbReference type="InterPro" id="IPR005580">
    <property type="entry name" value="DbpA/CsdA_RNA-bd_dom"/>
</dbReference>
<dbReference type="PROSITE" id="PS51192">
    <property type="entry name" value="HELICASE_ATP_BIND_1"/>
    <property type="match status" value="1"/>
</dbReference>